<evidence type="ECO:0000313" key="10">
    <source>
        <dbReference type="Proteomes" id="UP000198751"/>
    </source>
</evidence>
<keyword evidence="4" id="KW-0560">Oxidoreductase</keyword>
<dbReference type="InterPro" id="IPR029061">
    <property type="entry name" value="THDP-binding"/>
</dbReference>
<dbReference type="GO" id="GO:0004591">
    <property type="term" value="F:oxoglutarate dehydrogenase (succinyl-transferring) activity"/>
    <property type="evidence" value="ECO:0007669"/>
    <property type="project" value="UniProtKB-EC"/>
</dbReference>
<dbReference type="Pfam" id="PF02780">
    <property type="entry name" value="Transketolase_C"/>
    <property type="match status" value="1"/>
</dbReference>
<dbReference type="FunFam" id="3.40.50.970:FF:000001">
    <property type="entry name" value="Pyruvate dehydrogenase E1 beta subunit"/>
    <property type="match status" value="1"/>
</dbReference>
<comment type="catalytic activity">
    <reaction evidence="6">
        <text>N(6)-[(R)-lipoyl]-L-lysyl-[protein] + 2-oxoglutarate + H(+) = N(6)-[(R)-S(8)-succinyldihydrolipoyl]-L-lysyl-[protein] + CO2</text>
        <dbReference type="Rhea" id="RHEA:12188"/>
        <dbReference type="Rhea" id="RHEA-COMP:10474"/>
        <dbReference type="Rhea" id="RHEA-COMP:20092"/>
        <dbReference type="ChEBI" id="CHEBI:15378"/>
        <dbReference type="ChEBI" id="CHEBI:16526"/>
        <dbReference type="ChEBI" id="CHEBI:16810"/>
        <dbReference type="ChEBI" id="CHEBI:83099"/>
        <dbReference type="ChEBI" id="CHEBI:83120"/>
        <dbReference type="EC" id="1.2.4.2"/>
    </reaction>
</comment>
<dbReference type="InterPro" id="IPR033248">
    <property type="entry name" value="Transketolase_C"/>
</dbReference>
<sequence>MTISANHTAPDTAGAAPARTQPDNALTEAVKKFGITAEDYMLPARHQIQMVDPEGRLKDKGEQGAEPGHEYPVPGDTELLAAYEKLVVGRRVNDQNSALVRQGRMAVYPSSHGQEACQVAAALCLGDSDWMFPTYRDAVAVMTRGVDPVQVMTIFRGDWHGGYDPLQYKVGIQSTPLTTQLLHAVGVAHAAKLRGEDTVVLAMCGDGATSEGDFHEALNFAAVFHLPVIFFVQNNKYAISVPLAHQSVAPSLAHKAVGYGMAGERVDGNDVVALLAVLDRAVALCRDGSGPLLVEANTYRMQAHTNADDDTRYRESAEVAEWRAKDPVNRMRTYLTDQGILDDDGEARIRAKAEAVAAQLREGLSEDVPVDPQELFRHVFAQQTSQLKEQSDMLADELARDAASTTGGRQVSPTVTTSSEANGNVSAATARAAASAAATADASGPQPVTMAKALNTALADAMHADSSVLMFGEDVGLLGGVFRITDGLTATFGEQRCFDTPLAESGIVGMAVGMAINGMRPVIEMQFDAFAYPAFEQIVSHVAKMHNRTRGTVKLPLVIRIPYGGGIGGVEHHCDSSEAYYAHTAGLKVYTPATVADGYRMLREAIDSDDPVVFMEPKKMYWTKDSVDLAELRRQHELSKEGTTAGRGSEGRAAVARPGTDATLIAYGPSVPTALAAAEAAALEGRSLEVIDVRTIVPFDDATVCESVRKTGRAVVIAEAHGYASVASEIVARVQERCFHHLAAPIRRVTGFDVPYPAPKLEKYYLPGVDRILDAVDDLQWEN</sequence>
<keyword evidence="10" id="KW-1185">Reference proteome</keyword>
<keyword evidence="9" id="KW-0670">Pyruvate</keyword>
<evidence type="ECO:0000256" key="1">
    <source>
        <dbReference type="ARBA" id="ARBA00001964"/>
    </source>
</evidence>
<feature type="region of interest" description="Disordered" evidence="7">
    <location>
        <begin position="1"/>
        <end position="23"/>
    </location>
</feature>
<dbReference type="Pfam" id="PF02779">
    <property type="entry name" value="Transket_pyr"/>
    <property type="match status" value="1"/>
</dbReference>
<dbReference type="AlphaFoldDB" id="A0A1H2B219"/>
<dbReference type="SUPFAM" id="SSF52518">
    <property type="entry name" value="Thiamin diphosphate-binding fold (THDP-binding)"/>
    <property type="match status" value="2"/>
</dbReference>
<dbReference type="CDD" id="cd02000">
    <property type="entry name" value="TPP_E1_PDC_ADC_BCADC"/>
    <property type="match status" value="1"/>
</dbReference>
<dbReference type="InterPro" id="IPR001017">
    <property type="entry name" value="DH_E1"/>
</dbReference>
<evidence type="ECO:0000256" key="7">
    <source>
        <dbReference type="SAM" id="MobiDB-lite"/>
    </source>
</evidence>
<reference evidence="10" key="1">
    <citation type="submission" date="2016-10" db="EMBL/GenBank/DDBJ databases">
        <authorList>
            <person name="Varghese N."/>
            <person name="Submissions S."/>
        </authorList>
    </citation>
    <scope>NUCLEOTIDE SEQUENCE [LARGE SCALE GENOMIC DNA]</scope>
    <source>
        <strain evidence="10">IMMIB L-1606</strain>
    </source>
</reference>
<dbReference type="CDD" id="cd07036">
    <property type="entry name" value="TPP_PYR_E1-PDHc-beta_like"/>
    <property type="match status" value="1"/>
</dbReference>
<dbReference type="PANTHER" id="PTHR43257">
    <property type="entry name" value="PYRUVATE DEHYDROGENASE E1 COMPONENT BETA SUBUNIT"/>
    <property type="match status" value="1"/>
</dbReference>
<feature type="compositionally biased region" description="Polar residues" evidence="7">
    <location>
        <begin position="403"/>
        <end position="423"/>
    </location>
</feature>
<evidence type="ECO:0000313" key="9">
    <source>
        <dbReference type="EMBL" id="SDT52214.1"/>
    </source>
</evidence>
<name>A0A1H2B219_9MICC</name>
<dbReference type="SMART" id="SM00861">
    <property type="entry name" value="Transket_pyr"/>
    <property type="match status" value="1"/>
</dbReference>
<dbReference type="PANTHER" id="PTHR43257:SF2">
    <property type="entry name" value="PYRUVATE DEHYDROGENASE E1 COMPONENT SUBUNIT BETA"/>
    <property type="match status" value="1"/>
</dbReference>
<evidence type="ECO:0000259" key="8">
    <source>
        <dbReference type="SMART" id="SM00861"/>
    </source>
</evidence>
<dbReference type="Gene3D" id="3.40.50.970">
    <property type="match status" value="2"/>
</dbReference>
<dbReference type="GO" id="GO:0004149">
    <property type="term" value="F:dihydrolipoyllysine-residue succinyltransferase activity"/>
    <property type="evidence" value="ECO:0007669"/>
    <property type="project" value="UniProtKB-EC"/>
</dbReference>
<evidence type="ECO:0000256" key="3">
    <source>
        <dbReference type="ARBA" id="ARBA00022532"/>
    </source>
</evidence>
<evidence type="ECO:0000256" key="6">
    <source>
        <dbReference type="ARBA" id="ARBA00051911"/>
    </source>
</evidence>
<comment type="cofactor">
    <cofactor evidence="1">
        <name>thiamine diphosphate</name>
        <dbReference type="ChEBI" id="CHEBI:58937"/>
    </cofactor>
</comment>
<dbReference type="EC" id="2.3.1.61" evidence="2"/>
<accession>A0A1H2B219</accession>
<keyword evidence="3" id="KW-0816">Tricarboxylic acid cycle</keyword>
<evidence type="ECO:0000256" key="2">
    <source>
        <dbReference type="ARBA" id="ARBA00012945"/>
    </source>
</evidence>
<evidence type="ECO:0000256" key="4">
    <source>
        <dbReference type="ARBA" id="ARBA00023002"/>
    </source>
</evidence>
<proteinExistence type="predicted"/>
<dbReference type="InterPro" id="IPR009014">
    <property type="entry name" value="Transketo_C/PFOR_II"/>
</dbReference>
<protein>
    <recommendedName>
        <fullName evidence="2">dihydrolipoyllysine-residue succinyltransferase</fullName>
        <ecNumber evidence="2">2.3.1.61</ecNumber>
    </recommendedName>
</protein>
<dbReference type="Pfam" id="PF00676">
    <property type="entry name" value="E1_dh"/>
    <property type="match status" value="1"/>
</dbReference>
<dbReference type="GO" id="GO:0000287">
    <property type="term" value="F:magnesium ion binding"/>
    <property type="evidence" value="ECO:0007669"/>
    <property type="project" value="UniProtKB-ARBA"/>
</dbReference>
<feature type="region of interest" description="Disordered" evidence="7">
    <location>
        <begin position="399"/>
        <end position="423"/>
    </location>
</feature>
<dbReference type="EMBL" id="LT629779">
    <property type="protein sequence ID" value="SDT52214.1"/>
    <property type="molecule type" value="Genomic_DNA"/>
</dbReference>
<evidence type="ECO:0000256" key="5">
    <source>
        <dbReference type="ARBA" id="ARBA00023052"/>
    </source>
</evidence>
<dbReference type="SUPFAM" id="SSF52922">
    <property type="entry name" value="TK C-terminal domain-like"/>
    <property type="match status" value="1"/>
</dbReference>
<dbReference type="GO" id="GO:0006099">
    <property type="term" value="P:tricarboxylic acid cycle"/>
    <property type="evidence" value="ECO:0007669"/>
    <property type="project" value="UniProtKB-KW"/>
</dbReference>
<keyword evidence="5" id="KW-0786">Thiamine pyrophosphate</keyword>
<dbReference type="FunFam" id="3.40.50.920:FF:000001">
    <property type="entry name" value="Pyruvate dehydrogenase E1 beta subunit"/>
    <property type="match status" value="1"/>
</dbReference>
<feature type="domain" description="Transketolase-like pyrimidine-binding" evidence="8">
    <location>
        <begin position="448"/>
        <end position="623"/>
    </location>
</feature>
<gene>
    <name evidence="9" type="ORF">SAMN04489743_3367</name>
</gene>
<dbReference type="Gene3D" id="3.40.50.920">
    <property type="match status" value="1"/>
</dbReference>
<dbReference type="InterPro" id="IPR005475">
    <property type="entry name" value="Transketolase-like_Pyr-bd"/>
</dbReference>
<organism evidence="9 10">
    <name type="scientific">Pseudarthrobacter equi</name>
    <dbReference type="NCBI Taxonomy" id="728066"/>
    <lineage>
        <taxon>Bacteria</taxon>
        <taxon>Bacillati</taxon>
        <taxon>Actinomycetota</taxon>
        <taxon>Actinomycetes</taxon>
        <taxon>Micrococcales</taxon>
        <taxon>Micrococcaceae</taxon>
        <taxon>Pseudarthrobacter</taxon>
    </lineage>
</organism>
<dbReference type="Proteomes" id="UP000198751">
    <property type="component" value="Chromosome I"/>
</dbReference>